<protein>
    <submittedName>
        <fullName evidence="2">Uncharacterized protein LOC100899386</fullName>
    </submittedName>
</protein>
<dbReference type="InterPro" id="IPR043502">
    <property type="entry name" value="DNA/RNA_pol_sf"/>
</dbReference>
<dbReference type="SUPFAM" id="SSF56672">
    <property type="entry name" value="DNA/RNA polymerases"/>
    <property type="match status" value="1"/>
</dbReference>
<evidence type="ECO:0000313" key="2">
    <source>
        <dbReference type="RefSeq" id="XP_003737425.1"/>
    </source>
</evidence>
<evidence type="ECO:0000313" key="1">
    <source>
        <dbReference type="Proteomes" id="UP000694867"/>
    </source>
</evidence>
<dbReference type="InterPro" id="IPR043128">
    <property type="entry name" value="Rev_trsase/Diguanyl_cyclase"/>
</dbReference>
<dbReference type="PANTHER" id="PTHR47331:SF1">
    <property type="entry name" value="GAG-LIKE PROTEIN"/>
    <property type="match status" value="1"/>
</dbReference>
<dbReference type="Proteomes" id="UP000694867">
    <property type="component" value="Unplaced"/>
</dbReference>
<organism evidence="1 2">
    <name type="scientific">Galendromus occidentalis</name>
    <name type="common">western predatory mite</name>
    <dbReference type="NCBI Taxonomy" id="34638"/>
    <lineage>
        <taxon>Eukaryota</taxon>
        <taxon>Metazoa</taxon>
        <taxon>Ecdysozoa</taxon>
        <taxon>Arthropoda</taxon>
        <taxon>Chelicerata</taxon>
        <taxon>Arachnida</taxon>
        <taxon>Acari</taxon>
        <taxon>Parasitiformes</taxon>
        <taxon>Mesostigmata</taxon>
        <taxon>Gamasina</taxon>
        <taxon>Phytoseioidea</taxon>
        <taxon>Phytoseiidae</taxon>
        <taxon>Typhlodrominae</taxon>
        <taxon>Galendromus</taxon>
    </lineage>
</organism>
<dbReference type="KEGG" id="goe:100899386"/>
<dbReference type="Pfam" id="PF05380">
    <property type="entry name" value="Peptidase_A17"/>
    <property type="match status" value="1"/>
</dbReference>
<accession>A0AAJ6VV12</accession>
<reference evidence="2" key="1">
    <citation type="submission" date="2025-08" db="UniProtKB">
        <authorList>
            <consortium name="RefSeq"/>
        </authorList>
    </citation>
    <scope>IDENTIFICATION</scope>
</reference>
<name>A0AAJ6VV12_9ACAR</name>
<dbReference type="Gene3D" id="3.30.70.270">
    <property type="match status" value="1"/>
</dbReference>
<dbReference type="RefSeq" id="XP_003737425.1">
    <property type="nucleotide sequence ID" value="XM_003737377.1"/>
</dbReference>
<dbReference type="PANTHER" id="PTHR47331">
    <property type="entry name" value="PHD-TYPE DOMAIN-CONTAINING PROTEIN"/>
    <property type="match status" value="1"/>
</dbReference>
<dbReference type="AlphaFoldDB" id="A0AAJ6VV12"/>
<dbReference type="Gene3D" id="3.10.10.10">
    <property type="entry name" value="HIV Type 1 Reverse Transcriptase, subunit A, domain 1"/>
    <property type="match status" value="1"/>
</dbReference>
<keyword evidence="1" id="KW-1185">Reference proteome</keyword>
<dbReference type="GeneID" id="100899386"/>
<gene>
    <name evidence="2" type="primary">LOC100899386</name>
</gene>
<sequence>MLGIEPFFKDKDECANEELNKFFRETIKRSPEGRCIISLPFKPNKEALGSNRRLAENRLRSLLIQAKKTPKLLKAIDDEINDLLEQGFVEPARSPRPGEEAHYLPLLAVVKKAASSADKLKVRVVNDAGARSKDEAGLNDVLFQGENLIADILIILLRFRQLRIVITADIEKAYLLFEITSEHRTFLRFLWPLGIGTNPKADIREFQSCRLSFGLISAPGLHCAGIRHHLTEKMQKRPEHREPLEFITQHFYVDDILLGTKSIEEGKKRVTTLVEVFKAGCFPLKKFATSSKELGRFIQENYPDASVTSEEVNARFLGVRWNQQNDSVHIDVAATIAFLEGSRPTKRALLKVASQIFDPLGLVSPITIGFKVLLQRLWLKKLDWDVPLCGDELSEYKDLGAKLYTINLLTFERNFASTDEKGVTELHVFCDASLKGYGCVAYTRNIDSKGKIVTTLIMANARVAPLKGDWSIHRLELLGAVIAVRIAKKIKQAMLREFDTTNFWCDNACVLAWIRDRPDRWKAFVENRIKEIQEASESDEWRYIRSVENPADLLSRASALDSKELREFWIHGPSWLRSTDKPESHALNPKSSEVEVSHERRAQCFVGLTTGFNSSQVLGLKPLSSWPEAVRIIAYVLRWRDPNRNKFVGVENR</sequence>
<dbReference type="InterPro" id="IPR008042">
    <property type="entry name" value="Retrotrans_Pao"/>
</dbReference>
<proteinExistence type="predicted"/>
<dbReference type="GO" id="GO:0071897">
    <property type="term" value="P:DNA biosynthetic process"/>
    <property type="evidence" value="ECO:0007669"/>
    <property type="project" value="UniProtKB-ARBA"/>
</dbReference>